<dbReference type="Proteomes" id="UP000294200">
    <property type="component" value="Unassembled WGS sequence"/>
</dbReference>
<dbReference type="NCBIfam" id="NF040501">
    <property type="entry name" value="resist_ArsN2"/>
    <property type="match status" value="1"/>
</dbReference>
<proteinExistence type="predicted"/>
<reference evidence="2 3" key="1">
    <citation type="submission" date="2017-02" db="EMBL/GenBank/DDBJ databases">
        <title>Paraburkholderia sophoroidis sp. nov. and Paraburkholderia steynii sp. nov. rhizobial symbionts of the fynbos legume Hypocalyptus sophoroides.</title>
        <authorList>
            <person name="Steenkamp E.T."/>
            <person name="Beukes C.W."/>
            <person name="Van Zyl E."/>
            <person name="Avontuur J."/>
            <person name="Chan W.Y."/>
            <person name="Hassen A."/>
            <person name="Palmer M."/>
            <person name="Mthombeni L."/>
            <person name="Phalane F."/>
            <person name="Sereme K."/>
            <person name="Venter S.N."/>
        </authorList>
    </citation>
    <scope>NUCLEOTIDE SEQUENCE [LARGE SCALE GENOMIC DNA]</scope>
    <source>
        <strain evidence="2 3">HC1.1ba</strain>
    </source>
</reference>
<evidence type="ECO:0000259" key="1">
    <source>
        <dbReference type="PROSITE" id="PS51186"/>
    </source>
</evidence>
<accession>A0A4V2NHP0</accession>
<dbReference type="Gene3D" id="3.40.630.30">
    <property type="match status" value="1"/>
</dbReference>
<name>A0A4V2NHP0_9BURK</name>
<keyword evidence="3" id="KW-1185">Reference proteome</keyword>
<dbReference type="GO" id="GO:0016747">
    <property type="term" value="F:acyltransferase activity, transferring groups other than amino-acyl groups"/>
    <property type="evidence" value="ECO:0007669"/>
    <property type="project" value="InterPro"/>
</dbReference>
<organism evidence="2 3">
    <name type="scientific">Paraburkholderia steynii</name>
    <dbReference type="NCBI Taxonomy" id="1245441"/>
    <lineage>
        <taxon>Bacteria</taxon>
        <taxon>Pseudomonadati</taxon>
        <taxon>Pseudomonadota</taxon>
        <taxon>Betaproteobacteria</taxon>
        <taxon>Burkholderiales</taxon>
        <taxon>Burkholderiaceae</taxon>
        <taxon>Paraburkholderia</taxon>
    </lineage>
</organism>
<sequence>MIAFRAARAHDLERLVALLQDNALPTADLAAEKLRHFLVYAGESGDLHACIGIERFEAIALLRSLAVASAHRSKGVGRLALCAIEAHASALGVKRLYLLTTTAATFFERHGYRPITRDCTPDAVRRTDEFTSLCPASATLMTKDI</sequence>
<comment type="caution">
    <text evidence="2">The sequence shown here is derived from an EMBL/GenBank/DDBJ whole genome shotgun (WGS) entry which is preliminary data.</text>
</comment>
<evidence type="ECO:0000313" key="3">
    <source>
        <dbReference type="Proteomes" id="UP000294200"/>
    </source>
</evidence>
<protein>
    <recommendedName>
        <fullName evidence="1">N-acetyltransferase domain-containing protein</fullName>
    </recommendedName>
</protein>
<dbReference type="PROSITE" id="PS51186">
    <property type="entry name" value="GNAT"/>
    <property type="match status" value="1"/>
</dbReference>
<dbReference type="AlphaFoldDB" id="A0A4V2NHP0"/>
<dbReference type="CDD" id="cd04301">
    <property type="entry name" value="NAT_SF"/>
    <property type="match status" value="1"/>
</dbReference>
<gene>
    <name evidence="2" type="ORF">BZM27_04295</name>
</gene>
<dbReference type="EMBL" id="MWML01000009">
    <property type="protein sequence ID" value="TCG09558.1"/>
    <property type="molecule type" value="Genomic_DNA"/>
</dbReference>
<evidence type="ECO:0000313" key="2">
    <source>
        <dbReference type="EMBL" id="TCG09558.1"/>
    </source>
</evidence>
<feature type="domain" description="N-acetyltransferase" evidence="1">
    <location>
        <begin position="2"/>
        <end position="145"/>
    </location>
</feature>
<dbReference type="InterPro" id="IPR000182">
    <property type="entry name" value="GNAT_dom"/>
</dbReference>
<dbReference type="SUPFAM" id="SSF55729">
    <property type="entry name" value="Acyl-CoA N-acyltransferases (Nat)"/>
    <property type="match status" value="1"/>
</dbReference>
<dbReference type="InterPro" id="IPR016181">
    <property type="entry name" value="Acyl_CoA_acyltransferase"/>
</dbReference>
<dbReference type="Pfam" id="PF13508">
    <property type="entry name" value="Acetyltransf_7"/>
    <property type="match status" value="1"/>
</dbReference>